<keyword evidence="2" id="KW-1185">Reference proteome</keyword>
<organism evidence="1 2">
    <name type="scientific">Linderina macrospora</name>
    <dbReference type="NCBI Taxonomy" id="4868"/>
    <lineage>
        <taxon>Eukaryota</taxon>
        <taxon>Fungi</taxon>
        <taxon>Fungi incertae sedis</taxon>
        <taxon>Zoopagomycota</taxon>
        <taxon>Kickxellomycotina</taxon>
        <taxon>Kickxellomycetes</taxon>
        <taxon>Kickxellales</taxon>
        <taxon>Kickxellaceae</taxon>
        <taxon>Linderina</taxon>
    </lineage>
</organism>
<comment type="caution">
    <text evidence="1">The sequence shown here is derived from an EMBL/GenBank/DDBJ whole genome shotgun (WGS) entry which is preliminary data.</text>
</comment>
<name>A0ACC1J824_9FUNG</name>
<dbReference type="EMBL" id="JANBPW010002390">
    <property type="protein sequence ID" value="KAJ1940971.1"/>
    <property type="molecule type" value="Genomic_DNA"/>
</dbReference>
<sequence>MASYYGEDVGTEIDSVDLDSGTLTLTFTATEDHITPAGTLDEALVATITDNNTSTLLAVFGTARNNAPVTTSVTLSLSVQACAPIAVNSPVQVVCRITNPGLGIPHASATFRCAQDPSVVYAVCSHTKFVKDVGIGKL</sequence>
<accession>A0ACC1J824</accession>
<evidence type="ECO:0000313" key="2">
    <source>
        <dbReference type="Proteomes" id="UP001150603"/>
    </source>
</evidence>
<proteinExistence type="predicted"/>
<evidence type="ECO:0000313" key="1">
    <source>
        <dbReference type="EMBL" id="KAJ1940971.1"/>
    </source>
</evidence>
<dbReference type="Proteomes" id="UP001150603">
    <property type="component" value="Unassembled WGS sequence"/>
</dbReference>
<gene>
    <name evidence="1" type="ORF">FBU59_003646</name>
</gene>
<reference evidence="1" key="1">
    <citation type="submission" date="2022-07" db="EMBL/GenBank/DDBJ databases">
        <title>Phylogenomic reconstructions and comparative analyses of Kickxellomycotina fungi.</title>
        <authorList>
            <person name="Reynolds N.K."/>
            <person name="Stajich J.E."/>
            <person name="Barry K."/>
            <person name="Grigoriev I.V."/>
            <person name="Crous P."/>
            <person name="Smith M.E."/>
        </authorList>
    </citation>
    <scope>NUCLEOTIDE SEQUENCE</scope>
    <source>
        <strain evidence="1">NRRL 5244</strain>
    </source>
</reference>
<protein>
    <submittedName>
        <fullName evidence="1">Uncharacterized protein</fullName>
    </submittedName>
</protein>